<dbReference type="Gene3D" id="3.40.50.360">
    <property type="match status" value="1"/>
</dbReference>
<evidence type="ECO:0000256" key="1">
    <source>
        <dbReference type="ARBA" id="ARBA00022630"/>
    </source>
</evidence>
<dbReference type="SUPFAM" id="SSF52218">
    <property type="entry name" value="Flavoproteins"/>
    <property type="match status" value="1"/>
</dbReference>
<dbReference type="OrthoDB" id="9805976at2"/>
<organism evidence="4 5">
    <name type="scientific">Desulfosoma caldarium</name>
    <dbReference type="NCBI Taxonomy" id="610254"/>
    <lineage>
        <taxon>Bacteria</taxon>
        <taxon>Pseudomonadati</taxon>
        <taxon>Thermodesulfobacteriota</taxon>
        <taxon>Syntrophobacteria</taxon>
        <taxon>Syntrophobacterales</taxon>
        <taxon>Syntrophobacteraceae</taxon>
        <taxon>Desulfosoma</taxon>
    </lineage>
</organism>
<dbReference type="InterPro" id="IPR051796">
    <property type="entry name" value="ISF_SsuE-like"/>
</dbReference>
<dbReference type="InterPro" id="IPR029039">
    <property type="entry name" value="Flavoprotein-like_sf"/>
</dbReference>
<evidence type="ECO:0000259" key="3">
    <source>
        <dbReference type="Pfam" id="PF03358"/>
    </source>
</evidence>
<keyword evidence="5" id="KW-1185">Reference proteome</keyword>
<name>A0A3N1UPU7_9BACT</name>
<dbReference type="AlphaFoldDB" id="A0A3N1UPU7"/>
<dbReference type="PANTHER" id="PTHR43278:SF2">
    <property type="entry name" value="IRON-SULFUR FLAVOPROTEIN"/>
    <property type="match status" value="1"/>
</dbReference>
<dbReference type="PANTHER" id="PTHR43278">
    <property type="entry name" value="NAD(P)H-DEPENDENT FMN-CONTAINING OXIDOREDUCTASE YWQN-RELATED"/>
    <property type="match status" value="1"/>
</dbReference>
<proteinExistence type="predicted"/>
<evidence type="ECO:0000256" key="2">
    <source>
        <dbReference type="ARBA" id="ARBA00022643"/>
    </source>
</evidence>
<keyword evidence="1" id="KW-0285">Flavoprotein</keyword>
<dbReference type="RefSeq" id="WP_123291465.1">
    <property type="nucleotide sequence ID" value="NZ_RJVA01000016.1"/>
</dbReference>
<dbReference type="Pfam" id="PF03358">
    <property type="entry name" value="FMN_red"/>
    <property type="match status" value="1"/>
</dbReference>
<reference evidence="4 5" key="1">
    <citation type="submission" date="2018-11" db="EMBL/GenBank/DDBJ databases">
        <title>Genomic Encyclopedia of Type Strains, Phase IV (KMG-IV): sequencing the most valuable type-strain genomes for metagenomic binning, comparative biology and taxonomic classification.</title>
        <authorList>
            <person name="Goeker M."/>
        </authorList>
    </citation>
    <scope>NUCLEOTIDE SEQUENCE [LARGE SCALE GENOMIC DNA]</scope>
    <source>
        <strain evidence="4 5">DSM 22027</strain>
    </source>
</reference>
<protein>
    <submittedName>
        <fullName evidence="4">Multimeric flavodoxin WrbA</fullName>
    </submittedName>
</protein>
<dbReference type="InterPro" id="IPR005025">
    <property type="entry name" value="FMN_Rdtase-like_dom"/>
</dbReference>
<dbReference type="EMBL" id="RJVA01000016">
    <property type="protein sequence ID" value="ROQ89911.1"/>
    <property type="molecule type" value="Genomic_DNA"/>
</dbReference>
<evidence type="ECO:0000313" key="5">
    <source>
        <dbReference type="Proteomes" id="UP000276223"/>
    </source>
</evidence>
<sequence length="198" mass="22112">MVRIVALFGSPRRSGNTSTLLSHAVEGARDVGAVVDCFHLRDFKISPCLELYGCKTSGRCIIEDDFQKIAEAIQQSRGIMLASPVFFYTVSAHTKIFMDRCQSLWVKRYWIDGVPFGSKNYDRRGFFIAAGATQGKKLFDGVLLTVRYFFDALGADLWDSLLVRGVDAEGDILQRPQDLIAAREKGKDFARVLMEGPC</sequence>
<evidence type="ECO:0000313" key="4">
    <source>
        <dbReference type="EMBL" id="ROQ89911.1"/>
    </source>
</evidence>
<keyword evidence="2" id="KW-0288">FMN</keyword>
<comment type="caution">
    <text evidence="4">The sequence shown here is derived from an EMBL/GenBank/DDBJ whole genome shotgun (WGS) entry which is preliminary data.</text>
</comment>
<dbReference type="GO" id="GO:0016491">
    <property type="term" value="F:oxidoreductase activity"/>
    <property type="evidence" value="ECO:0007669"/>
    <property type="project" value="InterPro"/>
</dbReference>
<accession>A0A3N1UPU7</accession>
<feature type="domain" description="NADPH-dependent FMN reductase-like" evidence="3">
    <location>
        <begin position="3"/>
        <end position="105"/>
    </location>
</feature>
<gene>
    <name evidence="4" type="ORF">EDC27_3030</name>
</gene>
<dbReference type="Proteomes" id="UP000276223">
    <property type="component" value="Unassembled WGS sequence"/>
</dbReference>